<dbReference type="AlphaFoldDB" id="A0A951PCL2"/>
<comment type="caution">
    <text evidence="3">The sequence shown here is derived from an EMBL/GenBank/DDBJ whole genome shotgun (WGS) entry which is preliminary data.</text>
</comment>
<feature type="compositionally biased region" description="Acidic residues" evidence="1">
    <location>
        <begin position="323"/>
        <end position="337"/>
    </location>
</feature>
<evidence type="ECO:0000256" key="2">
    <source>
        <dbReference type="SAM" id="Phobius"/>
    </source>
</evidence>
<feature type="transmembrane region" description="Helical" evidence="2">
    <location>
        <begin position="264"/>
        <end position="286"/>
    </location>
</feature>
<feature type="transmembrane region" description="Helical" evidence="2">
    <location>
        <begin position="222"/>
        <end position="244"/>
    </location>
</feature>
<evidence type="ECO:0000313" key="3">
    <source>
        <dbReference type="EMBL" id="MBW4466872.1"/>
    </source>
</evidence>
<feature type="region of interest" description="Disordered" evidence="1">
    <location>
        <begin position="312"/>
        <end position="337"/>
    </location>
</feature>
<keyword evidence="2" id="KW-0812">Transmembrane</keyword>
<feature type="transmembrane region" description="Helical" evidence="2">
    <location>
        <begin position="43"/>
        <end position="66"/>
    </location>
</feature>
<organism evidence="3 4">
    <name type="scientific">Pegethrix bostrychoides GSE-TBD4-15B</name>
    <dbReference type="NCBI Taxonomy" id="2839662"/>
    <lineage>
        <taxon>Bacteria</taxon>
        <taxon>Bacillati</taxon>
        <taxon>Cyanobacteriota</taxon>
        <taxon>Cyanophyceae</taxon>
        <taxon>Oculatellales</taxon>
        <taxon>Oculatellaceae</taxon>
        <taxon>Pegethrix</taxon>
    </lineage>
</organism>
<accession>A0A951PCL2</accession>
<sequence length="337" mass="36616">MSRSFDSANPTRPLSVGDIVSVALALYRAHLKQYLGIALRATAWLLLPILGLALIFGLAVLAASGQTNPTNLLGLLLLLIPAVIALFFYCGAKSQMNWAIISWLAYHNLIQQPETTQVGRRLLAPRFWRFFWASLLVTLLLSVVNFGLSVVQQVALVSISAILGGESVLTGLLLGTIALITTAIYAWFTARWALPELPIAVENITAANSVTRSWDLTKGQAVRVLTALFIALLVTLPLYVLAFLPLLLSLLATAASFSNGDTSAVIAVMAAFLLSMLLLLSMSLLVTPFWQTLKAVLYYDLRNRREGLDLKLHSRREATPEDTAPEDAGLEDAGFDP</sequence>
<keyword evidence="2" id="KW-1133">Transmembrane helix</keyword>
<name>A0A951PCL2_9CYAN</name>
<proteinExistence type="predicted"/>
<feature type="transmembrane region" description="Helical" evidence="2">
    <location>
        <begin position="168"/>
        <end position="188"/>
    </location>
</feature>
<evidence type="ECO:0000313" key="4">
    <source>
        <dbReference type="Proteomes" id="UP000707356"/>
    </source>
</evidence>
<reference evidence="3" key="2">
    <citation type="journal article" date="2022" name="Microbiol. Resour. Announc.">
        <title>Metagenome Sequencing to Explore Phylogenomics of Terrestrial Cyanobacteria.</title>
        <authorList>
            <person name="Ward R.D."/>
            <person name="Stajich J.E."/>
            <person name="Johansen J.R."/>
            <person name="Huntemann M."/>
            <person name="Clum A."/>
            <person name="Foster B."/>
            <person name="Foster B."/>
            <person name="Roux S."/>
            <person name="Palaniappan K."/>
            <person name="Varghese N."/>
            <person name="Mukherjee S."/>
            <person name="Reddy T.B.K."/>
            <person name="Daum C."/>
            <person name="Copeland A."/>
            <person name="Chen I.A."/>
            <person name="Ivanova N.N."/>
            <person name="Kyrpides N.C."/>
            <person name="Shapiro N."/>
            <person name="Eloe-Fadrosh E.A."/>
            <person name="Pietrasiak N."/>
        </authorList>
    </citation>
    <scope>NUCLEOTIDE SEQUENCE</scope>
    <source>
        <strain evidence="3">GSE-TBD4-15B</strain>
    </source>
</reference>
<dbReference type="EMBL" id="JAHHHV010000071">
    <property type="protein sequence ID" value="MBW4466872.1"/>
    <property type="molecule type" value="Genomic_DNA"/>
</dbReference>
<dbReference type="Proteomes" id="UP000707356">
    <property type="component" value="Unassembled WGS sequence"/>
</dbReference>
<evidence type="ECO:0000256" key="1">
    <source>
        <dbReference type="SAM" id="MobiDB-lite"/>
    </source>
</evidence>
<reference evidence="3" key="1">
    <citation type="submission" date="2021-05" db="EMBL/GenBank/DDBJ databases">
        <authorList>
            <person name="Pietrasiak N."/>
            <person name="Ward R."/>
            <person name="Stajich J.E."/>
            <person name="Kurbessoian T."/>
        </authorList>
    </citation>
    <scope>NUCLEOTIDE SEQUENCE</scope>
    <source>
        <strain evidence="3">GSE-TBD4-15B</strain>
    </source>
</reference>
<protein>
    <submittedName>
        <fullName evidence="3">Glycerophosphoryl diester phosphodiesterase membrane domain-containing protein</fullName>
    </submittedName>
</protein>
<feature type="transmembrane region" description="Helical" evidence="2">
    <location>
        <begin position="130"/>
        <end position="148"/>
    </location>
</feature>
<keyword evidence="2" id="KW-0472">Membrane</keyword>
<feature type="transmembrane region" description="Helical" evidence="2">
    <location>
        <begin position="72"/>
        <end position="92"/>
    </location>
</feature>
<gene>
    <name evidence="3" type="ORF">KME07_15720</name>
</gene>